<dbReference type="AlphaFoldDB" id="A0A2K1KVZ3"/>
<dbReference type="Gramene" id="Pp3c3_25440V3.1">
    <property type="protein sequence ID" value="Pp3c3_25440V3.1"/>
    <property type="gene ID" value="Pp3c3_25440"/>
</dbReference>
<dbReference type="OMA" id="LDWKLIE"/>
<organism evidence="3">
    <name type="scientific">Physcomitrium patens</name>
    <name type="common">Spreading-leaved earth moss</name>
    <name type="synonym">Physcomitrella patens</name>
    <dbReference type="NCBI Taxonomy" id="3218"/>
    <lineage>
        <taxon>Eukaryota</taxon>
        <taxon>Viridiplantae</taxon>
        <taxon>Streptophyta</taxon>
        <taxon>Embryophyta</taxon>
        <taxon>Bryophyta</taxon>
        <taxon>Bryophytina</taxon>
        <taxon>Bryopsida</taxon>
        <taxon>Funariidae</taxon>
        <taxon>Funariales</taxon>
        <taxon>Funariaceae</taxon>
        <taxon>Physcomitrium</taxon>
    </lineage>
</organism>
<evidence type="ECO:0000313" key="5">
    <source>
        <dbReference type="Proteomes" id="UP000006727"/>
    </source>
</evidence>
<dbReference type="EMBL" id="ABEU02000003">
    <property type="protein sequence ID" value="PNR57954.1"/>
    <property type="molecule type" value="Genomic_DNA"/>
</dbReference>
<evidence type="ECO:0000313" key="3">
    <source>
        <dbReference type="EMBL" id="PNR57954.1"/>
    </source>
</evidence>
<dbReference type="PANTHER" id="PTHR31515:SF4">
    <property type="entry name" value="TRANSMEMBRANE PROTEIN"/>
    <property type="match status" value="1"/>
</dbReference>
<reference evidence="3 5" key="2">
    <citation type="journal article" date="2018" name="Plant J.">
        <title>The Physcomitrella patens chromosome-scale assembly reveals moss genome structure and evolution.</title>
        <authorList>
            <person name="Lang D."/>
            <person name="Ullrich K.K."/>
            <person name="Murat F."/>
            <person name="Fuchs J."/>
            <person name="Jenkins J."/>
            <person name="Haas F.B."/>
            <person name="Piednoel M."/>
            <person name="Gundlach H."/>
            <person name="Van Bel M."/>
            <person name="Meyberg R."/>
            <person name="Vives C."/>
            <person name="Morata J."/>
            <person name="Symeonidi A."/>
            <person name="Hiss M."/>
            <person name="Muchero W."/>
            <person name="Kamisugi Y."/>
            <person name="Saleh O."/>
            <person name="Blanc G."/>
            <person name="Decker E.L."/>
            <person name="van Gessel N."/>
            <person name="Grimwood J."/>
            <person name="Hayes R.D."/>
            <person name="Graham S.W."/>
            <person name="Gunter L.E."/>
            <person name="McDaniel S.F."/>
            <person name="Hoernstein S.N.W."/>
            <person name="Larsson A."/>
            <person name="Li F.W."/>
            <person name="Perroud P.F."/>
            <person name="Phillips J."/>
            <person name="Ranjan P."/>
            <person name="Rokshar D.S."/>
            <person name="Rothfels C.J."/>
            <person name="Schneider L."/>
            <person name="Shu S."/>
            <person name="Stevenson D.W."/>
            <person name="Thummler F."/>
            <person name="Tillich M."/>
            <person name="Villarreal Aguilar J.C."/>
            <person name="Widiez T."/>
            <person name="Wong G.K."/>
            <person name="Wymore A."/>
            <person name="Zhang Y."/>
            <person name="Zimmer A.D."/>
            <person name="Quatrano R.S."/>
            <person name="Mayer K.F.X."/>
            <person name="Goodstein D."/>
            <person name="Casacuberta J.M."/>
            <person name="Vandepoele K."/>
            <person name="Reski R."/>
            <person name="Cuming A.C."/>
            <person name="Tuskan G.A."/>
            <person name="Maumus F."/>
            <person name="Salse J."/>
            <person name="Schmutz J."/>
            <person name="Rensing S.A."/>
        </authorList>
    </citation>
    <scope>NUCLEOTIDE SEQUENCE [LARGE SCALE GENOMIC DNA]</scope>
    <source>
        <strain evidence="4 5">cv. Gransden 2004</strain>
    </source>
</reference>
<dbReference type="EnsemblPlants" id="Pp3c3_25440V3.1">
    <property type="protein sequence ID" value="Pp3c3_25440V3.1"/>
    <property type="gene ID" value="Pp3c3_25440"/>
</dbReference>
<sequence length="676" mass="76817">METRMTRLVVFAFAIAFGAWSLGGVDAYYGYGLEAAISKASVDPLAENDTFTSLTPYLLRLLSHPVNFDVDKKKEELLALESTTLLRVKLVGFSEDHRRLSLLQTQLSKYIDTLNPDVHANVIGHEPHRMMSKIRISLEVEKIQGDLGEKIHDALHQEISKSKVLRTAWQHHEVRYEVVDDIIRAQLEDPLPSYTIFLLNLKPQTRGKYAYIYGDASDSNHQTRCLGTLWTGKKRYIWVDLAAGPVEYGPASSGEGYVKGEMLPLASSYGLGRENAFAADLASLVWSAAQMLLAPSVRIPVTFEENLEVHFVHIKGGVVEPDPHGLNFKEIEAHFLEDRALLFSQQKLKFKYASVKLLECSECSAAFSRSIRTYTSRIHLESYGLFLDEYLDSKELHQFLSEFGEKLAQEGGLERPADGMTRVIPVYVWDLDAERQLLLDRFHQVMPFRDMVIAVRTIVSQAVVEYSCNGRQLLTSTRNLERPITGALLQSLFGVAPTHVTWSSQHNSTLVDYRWGIGHTPFGPFSEGSSLSFSQRDAARRNTILTMLNATMSNVLHTLESIKNYGGEKELLGMKHHMEYTQRWNLFVYKLNKVMTALSHFEFDTALYFLKSSEHDIYAIHAFAFQGSSELEASLKCFEDPPFPWFSLCFGIVLIVLLVYAWNKRDKFLVNKKKRF</sequence>
<proteinExistence type="predicted"/>
<accession>A0A2K1KVZ3</accession>
<dbReference type="EnsemblPlants" id="Pp3c3_25440V3.2">
    <property type="protein sequence ID" value="Pp3c3_25440V3.2"/>
    <property type="gene ID" value="Pp3c3_25440"/>
</dbReference>
<name>A0A2K1KVZ3_PHYPA</name>
<dbReference type="PANTHER" id="PTHR31515">
    <property type="entry name" value="TRANSMEMBRANE PROTEIN-RELATED"/>
    <property type="match status" value="1"/>
</dbReference>
<keyword evidence="1" id="KW-0472">Membrane</keyword>
<evidence type="ECO:0000256" key="1">
    <source>
        <dbReference type="SAM" id="Phobius"/>
    </source>
</evidence>
<keyword evidence="1" id="KW-1133">Transmembrane helix</keyword>
<keyword evidence="5" id="KW-1185">Reference proteome</keyword>
<gene>
    <name evidence="4" type="primary">LOC112280368</name>
    <name evidence="3" type="ORF">PHYPA_004948</name>
</gene>
<keyword evidence="1" id="KW-0812">Transmembrane</keyword>
<dbReference type="GeneID" id="112280368"/>
<dbReference type="OrthoDB" id="18100at2759"/>
<feature type="transmembrane region" description="Helical" evidence="1">
    <location>
        <begin position="643"/>
        <end position="663"/>
    </location>
</feature>
<protein>
    <recommendedName>
        <fullName evidence="2">DUF7906 domain-containing protein</fullName>
    </recommendedName>
</protein>
<reference evidence="4" key="3">
    <citation type="submission" date="2020-12" db="UniProtKB">
        <authorList>
            <consortium name="EnsemblPlants"/>
        </authorList>
    </citation>
    <scope>IDENTIFICATION</scope>
</reference>
<dbReference type="Gramene" id="Pp3c3_25440V3.2">
    <property type="protein sequence ID" value="Pp3c3_25440V3.2"/>
    <property type="gene ID" value="Pp3c3_25440"/>
</dbReference>
<dbReference type="InterPro" id="IPR057228">
    <property type="entry name" value="DUF7906"/>
</dbReference>
<dbReference type="Proteomes" id="UP000006727">
    <property type="component" value="Chromosome 3"/>
</dbReference>
<reference evidence="3 5" key="1">
    <citation type="journal article" date="2008" name="Science">
        <title>The Physcomitrella genome reveals evolutionary insights into the conquest of land by plants.</title>
        <authorList>
            <person name="Rensing S."/>
            <person name="Lang D."/>
            <person name="Zimmer A."/>
            <person name="Terry A."/>
            <person name="Salamov A."/>
            <person name="Shapiro H."/>
            <person name="Nishiyama T."/>
            <person name="Perroud P.-F."/>
            <person name="Lindquist E."/>
            <person name="Kamisugi Y."/>
            <person name="Tanahashi T."/>
            <person name="Sakakibara K."/>
            <person name="Fujita T."/>
            <person name="Oishi K."/>
            <person name="Shin-I T."/>
            <person name="Kuroki Y."/>
            <person name="Toyoda A."/>
            <person name="Suzuki Y."/>
            <person name="Hashimoto A."/>
            <person name="Yamaguchi K."/>
            <person name="Sugano A."/>
            <person name="Kohara Y."/>
            <person name="Fujiyama A."/>
            <person name="Anterola A."/>
            <person name="Aoki S."/>
            <person name="Ashton N."/>
            <person name="Barbazuk W.B."/>
            <person name="Barker E."/>
            <person name="Bennetzen J."/>
            <person name="Bezanilla M."/>
            <person name="Blankenship R."/>
            <person name="Cho S.H."/>
            <person name="Dutcher S."/>
            <person name="Estelle M."/>
            <person name="Fawcett J.A."/>
            <person name="Gundlach H."/>
            <person name="Hanada K."/>
            <person name="Heyl A."/>
            <person name="Hicks K.A."/>
            <person name="Hugh J."/>
            <person name="Lohr M."/>
            <person name="Mayer K."/>
            <person name="Melkozernov A."/>
            <person name="Murata T."/>
            <person name="Nelson D."/>
            <person name="Pils B."/>
            <person name="Prigge M."/>
            <person name="Reiss B."/>
            <person name="Renner T."/>
            <person name="Rombauts S."/>
            <person name="Rushton P."/>
            <person name="Sanderfoot A."/>
            <person name="Schween G."/>
            <person name="Shiu S.-H."/>
            <person name="Stueber K."/>
            <person name="Theodoulou F.L."/>
            <person name="Tu H."/>
            <person name="Van de Peer Y."/>
            <person name="Verrier P.J."/>
            <person name="Waters E."/>
            <person name="Wood A."/>
            <person name="Yang L."/>
            <person name="Cove D."/>
            <person name="Cuming A."/>
            <person name="Hasebe M."/>
            <person name="Lucas S."/>
            <person name="Mishler D.B."/>
            <person name="Reski R."/>
            <person name="Grigoriev I."/>
            <person name="Quatrano R.S."/>
            <person name="Boore J.L."/>
        </authorList>
    </citation>
    <scope>NUCLEOTIDE SEQUENCE [LARGE SCALE GENOMIC DNA]</scope>
    <source>
        <strain evidence="4 5">cv. Gransden 2004</strain>
    </source>
</reference>
<feature type="domain" description="DUF7906" evidence="2">
    <location>
        <begin position="85"/>
        <end position="295"/>
    </location>
</feature>
<dbReference type="Pfam" id="PF25483">
    <property type="entry name" value="DUF7906"/>
    <property type="match status" value="1"/>
</dbReference>
<evidence type="ECO:0000313" key="4">
    <source>
        <dbReference type="EnsemblPlants" id="Pp3c3_25440V3.1"/>
    </source>
</evidence>
<dbReference type="STRING" id="3218.A0A2K1KVZ3"/>
<evidence type="ECO:0000259" key="2">
    <source>
        <dbReference type="Pfam" id="PF25483"/>
    </source>
</evidence>
<dbReference type="PaxDb" id="3218-PP1S333_13V6.2"/>
<dbReference type="RefSeq" id="XP_024371568.1">
    <property type="nucleotide sequence ID" value="XM_024515800.2"/>
</dbReference>